<dbReference type="Proteomes" id="UP000030564">
    <property type="component" value="Unassembled WGS sequence"/>
</dbReference>
<proteinExistence type="predicted"/>
<dbReference type="PATRIC" id="fig|587753.9.peg.4868"/>
<evidence type="ECO:0000313" key="2">
    <source>
        <dbReference type="Proteomes" id="UP000030564"/>
    </source>
</evidence>
<name>A0A0A6D2B1_9PSED</name>
<reference evidence="1 2" key="1">
    <citation type="submission" date="2014-10" db="EMBL/GenBank/DDBJ databases">
        <title>Draft genome sequence of Pseudomonas chlororaphis EA105.</title>
        <authorList>
            <person name="McCully L.M."/>
            <person name="Bitzer A.S."/>
            <person name="Spence C."/>
            <person name="Bais H."/>
            <person name="Silby M.W."/>
        </authorList>
    </citation>
    <scope>NUCLEOTIDE SEQUENCE [LARGE SCALE GENOMIC DNA]</scope>
    <source>
        <strain evidence="1 2">EA105</strain>
    </source>
</reference>
<protein>
    <recommendedName>
        <fullName evidence="3">Phage tail protein</fullName>
    </recommendedName>
</protein>
<dbReference type="AlphaFoldDB" id="A0A0A6D2B1"/>
<accession>A0A0A6D2B1</accession>
<evidence type="ECO:0000313" key="1">
    <source>
        <dbReference type="EMBL" id="KHA70063.1"/>
    </source>
</evidence>
<dbReference type="InterPro" id="IPR009734">
    <property type="entry name" value="Myoviridae_GpU"/>
</dbReference>
<sequence>MFAILGNIEFTVAGGISAIEHSGAADWAEHPRIQGKPLLEWVGEGLDECHLSVELHPLLGDPEQRLRALRVAKSQHQPLAFVMGNGEYLGPYVITHLSNTVRRATALGQLMAATVQLSLREYTGAFVRKPHHPGLLDPTVDDPATALGSPGVISRQASTPSTAQRVLSHARTAGNVLRAGKQLYDAAQSGNPSIILGQVPHLLGVTARALEPLQGFVTAAGLLRDGADLSRLGEDVLGSVIGARASLNPVDLANIIDRLSASHATLDQAITVLDSANERLAGLAADVLTRRI</sequence>
<dbReference type="OrthoDB" id="9032474at2"/>
<gene>
    <name evidence="1" type="ORF">NZ35_27535</name>
</gene>
<organism evidence="1 2">
    <name type="scientific">Pseudomonas chlororaphis</name>
    <dbReference type="NCBI Taxonomy" id="587753"/>
    <lineage>
        <taxon>Bacteria</taxon>
        <taxon>Pseudomonadati</taxon>
        <taxon>Pseudomonadota</taxon>
        <taxon>Gammaproteobacteria</taxon>
        <taxon>Pseudomonadales</taxon>
        <taxon>Pseudomonadaceae</taxon>
        <taxon>Pseudomonas</taxon>
    </lineage>
</organism>
<dbReference type="EMBL" id="JSFK01000048">
    <property type="protein sequence ID" value="KHA70063.1"/>
    <property type="molecule type" value="Genomic_DNA"/>
</dbReference>
<dbReference type="Pfam" id="PF06995">
    <property type="entry name" value="Phage_P2_GpU"/>
    <property type="match status" value="1"/>
</dbReference>
<evidence type="ECO:0008006" key="3">
    <source>
        <dbReference type="Google" id="ProtNLM"/>
    </source>
</evidence>
<comment type="caution">
    <text evidence="1">The sequence shown here is derived from an EMBL/GenBank/DDBJ whole genome shotgun (WGS) entry which is preliminary data.</text>
</comment>